<evidence type="ECO:0000256" key="1">
    <source>
        <dbReference type="SAM" id="MobiDB-lite"/>
    </source>
</evidence>
<protein>
    <submittedName>
        <fullName evidence="2">Uncharacterized protein</fullName>
    </submittedName>
</protein>
<feature type="region of interest" description="Disordered" evidence="1">
    <location>
        <begin position="17"/>
        <end position="80"/>
    </location>
</feature>
<reference evidence="3" key="1">
    <citation type="journal article" date="2017" name="bioRxiv">
        <title>Conservation of a gene cluster reveals novel cercosporin biosynthetic mechanisms and extends production to the genus Colletotrichum.</title>
        <authorList>
            <person name="de Jonge R."/>
            <person name="Ebert M.K."/>
            <person name="Huitt-Roehl C.R."/>
            <person name="Pal P."/>
            <person name="Suttle J.C."/>
            <person name="Spanner R.E."/>
            <person name="Neubauer J.D."/>
            <person name="Jurick W.M.II."/>
            <person name="Stott K.A."/>
            <person name="Secor G.A."/>
            <person name="Thomma B.P.H.J."/>
            <person name="Van de Peer Y."/>
            <person name="Townsend C.A."/>
            <person name="Bolton M.D."/>
        </authorList>
    </citation>
    <scope>NUCLEOTIDE SEQUENCE [LARGE SCALE GENOMIC DNA]</scope>
    <source>
        <strain evidence="3">CBS538.71</strain>
    </source>
</reference>
<name>A0A2S6CCV2_9PEZI</name>
<evidence type="ECO:0000313" key="3">
    <source>
        <dbReference type="Proteomes" id="UP000237631"/>
    </source>
</evidence>
<proteinExistence type="predicted"/>
<organism evidence="2 3">
    <name type="scientific">Cercospora berteroae</name>
    <dbReference type="NCBI Taxonomy" id="357750"/>
    <lineage>
        <taxon>Eukaryota</taxon>
        <taxon>Fungi</taxon>
        <taxon>Dikarya</taxon>
        <taxon>Ascomycota</taxon>
        <taxon>Pezizomycotina</taxon>
        <taxon>Dothideomycetes</taxon>
        <taxon>Dothideomycetidae</taxon>
        <taxon>Mycosphaerellales</taxon>
        <taxon>Mycosphaerellaceae</taxon>
        <taxon>Cercospora</taxon>
    </lineage>
</organism>
<keyword evidence="3" id="KW-1185">Reference proteome</keyword>
<dbReference type="EMBL" id="PNEN01000492">
    <property type="protein sequence ID" value="PPJ57536.1"/>
    <property type="molecule type" value="Genomic_DNA"/>
</dbReference>
<accession>A0A2S6CCV2</accession>
<dbReference type="AlphaFoldDB" id="A0A2S6CCV2"/>
<gene>
    <name evidence="2" type="ORF">CBER1_06270</name>
</gene>
<evidence type="ECO:0000313" key="2">
    <source>
        <dbReference type="EMBL" id="PPJ57536.1"/>
    </source>
</evidence>
<sequence length="80" mass="8817">MAGSKFTEILDINTTPYSRDNVTLDDVLAETRQRSESRGSFTSSSSDKSSSGSSPTTSSYNLPMDPVKKGLRRFSMMNKK</sequence>
<feature type="compositionally biased region" description="Low complexity" evidence="1">
    <location>
        <begin position="38"/>
        <end position="59"/>
    </location>
</feature>
<comment type="caution">
    <text evidence="2">The sequence shown here is derived from an EMBL/GenBank/DDBJ whole genome shotgun (WGS) entry which is preliminary data.</text>
</comment>
<dbReference type="OrthoDB" id="3935322at2759"/>
<dbReference type="Proteomes" id="UP000237631">
    <property type="component" value="Unassembled WGS sequence"/>
</dbReference>